<dbReference type="Pfam" id="PF00792">
    <property type="entry name" value="PI3K_C2"/>
    <property type="match status" value="1"/>
</dbReference>
<dbReference type="PROSITE" id="PS51547">
    <property type="entry name" value="C2_PI3K"/>
    <property type="match status" value="1"/>
</dbReference>
<keyword evidence="4" id="KW-1185">Reference proteome</keyword>
<accession>A0AAQ3NLQ0</accession>
<dbReference type="Gene3D" id="2.60.40.150">
    <property type="entry name" value="C2 domain"/>
    <property type="match status" value="1"/>
</dbReference>
<reference evidence="3 4" key="1">
    <citation type="journal article" date="2023" name="Life. Sci Alliance">
        <title>Evolutionary insights into 3D genome organization and epigenetic landscape of Vigna mungo.</title>
        <authorList>
            <person name="Junaid A."/>
            <person name="Singh B."/>
            <person name="Bhatia S."/>
        </authorList>
    </citation>
    <scope>NUCLEOTIDE SEQUENCE [LARGE SCALE GENOMIC DNA]</scope>
    <source>
        <strain evidence="3">Urdbean</strain>
    </source>
</reference>
<proteinExistence type="inferred from homology"/>
<comment type="similarity">
    <text evidence="1">Belongs to the PI3/PI4-kinase family.</text>
</comment>
<feature type="domain" description="C2 PI3K-type" evidence="2">
    <location>
        <begin position="67"/>
        <end position="216"/>
    </location>
</feature>
<name>A0AAQ3NLQ0_VIGMU</name>
<dbReference type="EMBL" id="CP144696">
    <property type="protein sequence ID" value="WVZ10523.1"/>
    <property type="molecule type" value="Genomic_DNA"/>
</dbReference>
<evidence type="ECO:0000259" key="2">
    <source>
        <dbReference type="PROSITE" id="PS51547"/>
    </source>
</evidence>
<sequence>MKVKNRNSDPIGLCFCYRGSDSANAGSAQTSSSNDRVSKAVSQFPNSPIQSQFDPLCNVHQLNSMFVHFTVSSYLLTAENNASAENRMSEIYVECALFIDGAPFGLPTRTRLESAGPPFCWNELITLTTKYRDLTAQSQLTFTVWDLSHGEGLIGGATILLFNNKKQLKTGKQKLRLWAGKEADGTSPTTTPGKVPKHERGELERLEKLVNKYERGQIQRVDWLDRLTFKAMEKIKERESLKNGSSHYLVVDFCSFEHRVVFQGKCIHRPSNLSRYPAMHAVVKLLVYQGTPEESGSNFLLPSPIASTNDIVIVWDQEVGKINPSEHKQLKLARSLTRGVIDRDLKPSSNERK</sequence>
<dbReference type="SMART" id="SM00142">
    <property type="entry name" value="PI3K_C2"/>
    <property type="match status" value="1"/>
</dbReference>
<evidence type="ECO:0000313" key="4">
    <source>
        <dbReference type="Proteomes" id="UP001374535"/>
    </source>
</evidence>
<gene>
    <name evidence="3" type="ORF">V8G54_015053</name>
</gene>
<organism evidence="3 4">
    <name type="scientific">Vigna mungo</name>
    <name type="common">Black gram</name>
    <name type="synonym">Phaseolus mungo</name>
    <dbReference type="NCBI Taxonomy" id="3915"/>
    <lineage>
        <taxon>Eukaryota</taxon>
        <taxon>Viridiplantae</taxon>
        <taxon>Streptophyta</taxon>
        <taxon>Embryophyta</taxon>
        <taxon>Tracheophyta</taxon>
        <taxon>Spermatophyta</taxon>
        <taxon>Magnoliopsida</taxon>
        <taxon>eudicotyledons</taxon>
        <taxon>Gunneridae</taxon>
        <taxon>Pentapetalae</taxon>
        <taxon>rosids</taxon>
        <taxon>fabids</taxon>
        <taxon>Fabales</taxon>
        <taxon>Fabaceae</taxon>
        <taxon>Papilionoideae</taxon>
        <taxon>50 kb inversion clade</taxon>
        <taxon>NPAAA clade</taxon>
        <taxon>indigoferoid/millettioid clade</taxon>
        <taxon>Phaseoleae</taxon>
        <taxon>Vigna</taxon>
    </lineage>
</organism>
<dbReference type="CDD" id="cd08397">
    <property type="entry name" value="C2_PI3K_class_III"/>
    <property type="match status" value="1"/>
</dbReference>
<evidence type="ECO:0000313" key="3">
    <source>
        <dbReference type="EMBL" id="WVZ10523.1"/>
    </source>
</evidence>
<dbReference type="InterPro" id="IPR002420">
    <property type="entry name" value="PI3K-type_C2_dom"/>
</dbReference>
<dbReference type="AlphaFoldDB" id="A0AAQ3NLQ0"/>
<protein>
    <recommendedName>
        <fullName evidence="2">C2 PI3K-type domain-containing protein</fullName>
    </recommendedName>
</protein>
<evidence type="ECO:0000256" key="1">
    <source>
        <dbReference type="PROSITE-ProRule" id="PRU00880"/>
    </source>
</evidence>
<dbReference type="Proteomes" id="UP001374535">
    <property type="component" value="Chromosome 5"/>
</dbReference>
<dbReference type="SUPFAM" id="SSF49562">
    <property type="entry name" value="C2 domain (Calcium/lipid-binding domain, CaLB)"/>
    <property type="match status" value="1"/>
</dbReference>
<dbReference type="InterPro" id="IPR035892">
    <property type="entry name" value="C2_domain_sf"/>
</dbReference>